<proteinExistence type="predicted"/>
<name>A6L985_PARD8</name>
<dbReference type="EMBL" id="CP000140">
    <property type="protein sequence ID" value="ABR42249.1"/>
    <property type="molecule type" value="Genomic_DNA"/>
</dbReference>
<dbReference type="AlphaFoldDB" id="A6L985"/>
<dbReference type="HOGENOM" id="CLU_035494_0_0_10"/>
<organism evidence="1 2">
    <name type="scientific">Parabacteroides distasonis (strain ATCC 8503 / DSM 20701 / CIP 104284 / JCM 5825 / NCTC 11152)</name>
    <dbReference type="NCBI Taxonomy" id="435591"/>
    <lineage>
        <taxon>Bacteria</taxon>
        <taxon>Pseudomonadati</taxon>
        <taxon>Bacteroidota</taxon>
        <taxon>Bacteroidia</taxon>
        <taxon>Bacteroidales</taxon>
        <taxon>Tannerellaceae</taxon>
        <taxon>Parabacteroides</taxon>
    </lineage>
</organism>
<dbReference type="PaxDb" id="435591-BDI_0472"/>
<dbReference type="PATRIC" id="fig|435591.13.peg.459"/>
<gene>
    <name evidence="1" type="ordered locus">BDI_0472</name>
</gene>
<dbReference type="KEGG" id="pdi:BDI_0472"/>
<protein>
    <submittedName>
        <fullName evidence="1">Uncharacterized protein</fullName>
    </submittedName>
</protein>
<accession>A6L985</accession>
<dbReference type="eggNOG" id="ENOG502ZA5W">
    <property type="taxonomic scope" value="Bacteria"/>
</dbReference>
<keyword evidence="2" id="KW-1185">Reference proteome</keyword>
<sequence length="522" mass="59423">MKTYFLLFFVVLFVACEKNEFTEIDTSSMKMRETKSLSATKSELDLMKNFGKGLAKLLKESEAARHVIKKEAIKKINYDYDVLYDLIKDEIIENGESFENALLRYVDESDLYQLKEIIPALTIFVPELPEDSFSADIWDATNEIPNVAIRCKDSDGVTAYTGDGEEYIIEAKYIPGYPIVVVKENERIIANHLSTKSSTTVIQNPNSNLTFMFTDEAFNNLTHKVTLRGSPTSEPIPEKLAKSYEAYSIYQTRNDGWQRDYIYYDITPSSPRGPFNYNYKEYLCSFEMLGDPVEAYKKISDGSDEPKFIPQGPNPGGGRAICWTDGEFEFKVIPTIAPKPAIGNIQPTSFRAKPKDLFNTRLEKVSSGGQVSYIVNDIYGLNRISVDLPLFEWDIENYSPIIRIRIEEIDSPTKITETHQTTTEFAANFEFNATTGSTDKVGLKFGSSAKEVRTTTYTTERNDVNDELGEVNINFGDPVLISDQPIVYTDPRRGDKTYYPQFNPKYYTGWYKIEVAPLKVYK</sequence>
<dbReference type="BioCyc" id="PDIS435591:G1G5A-486-MONOMER"/>
<dbReference type="PROSITE" id="PS51257">
    <property type="entry name" value="PROKAR_LIPOPROTEIN"/>
    <property type="match status" value="1"/>
</dbReference>
<reference evidence="1 2" key="1">
    <citation type="journal article" date="2007" name="PLoS Biol.">
        <title>Evolution of symbiotic bacteria in the distal human intestine.</title>
        <authorList>
            <person name="Xu J."/>
            <person name="Mahowald M.A."/>
            <person name="Ley R.E."/>
            <person name="Lozupone C.A."/>
            <person name="Hamady M."/>
            <person name="Martens E.C."/>
            <person name="Henrissat B."/>
            <person name="Coutinho P.M."/>
            <person name="Minx P."/>
            <person name="Latreille P."/>
            <person name="Cordum H."/>
            <person name="Van Brunt A."/>
            <person name="Kim K."/>
            <person name="Fulton R.S."/>
            <person name="Fulton L.A."/>
            <person name="Clifton S.W."/>
            <person name="Wilson R.K."/>
            <person name="Knight R.D."/>
            <person name="Gordon J.I."/>
        </authorList>
    </citation>
    <scope>NUCLEOTIDE SEQUENCE [LARGE SCALE GENOMIC DNA]</scope>
    <source>
        <strain evidence="2">ATCC 8503 / DSM 20701 / CIP 104284 / JCM 5825 / NCTC 11152</strain>
    </source>
</reference>
<evidence type="ECO:0000313" key="2">
    <source>
        <dbReference type="Proteomes" id="UP000000566"/>
    </source>
</evidence>
<dbReference type="Proteomes" id="UP000000566">
    <property type="component" value="Chromosome"/>
</dbReference>
<dbReference type="RefSeq" id="WP_011966024.1">
    <property type="nucleotide sequence ID" value="NC_009615.1"/>
</dbReference>
<evidence type="ECO:0000313" key="1">
    <source>
        <dbReference type="EMBL" id="ABR42249.1"/>
    </source>
</evidence>